<keyword evidence="3" id="KW-0998">Cell outer membrane</keyword>
<dbReference type="InterPro" id="IPR050330">
    <property type="entry name" value="Bact_OuterMem_StrucFunc"/>
</dbReference>
<dbReference type="InterPro" id="IPR006664">
    <property type="entry name" value="OMP_bac"/>
</dbReference>
<name>A0A5C5UB28_9GAMM</name>
<dbReference type="Gene3D" id="3.30.1330.60">
    <property type="entry name" value="OmpA-like domain"/>
    <property type="match status" value="1"/>
</dbReference>
<reference evidence="6 7" key="1">
    <citation type="journal article" date="2008" name="Int. J. Syst. Evol. Microbiol.">
        <title>Luteimonas marina sp. nov., isolated from seawater.</title>
        <authorList>
            <person name="Baik K.S."/>
            <person name="Park S.C."/>
            <person name="Kim M.S."/>
            <person name="Kim E.M."/>
            <person name="Park C."/>
            <person name="Chun J."/>
            <person name="Seong C.N."/>
        </authorList>
    </citation>
    <scope>NUCLEOTIDE SEQUENCE [LARGE SCALE GENOMIC DNA]</scope>
    <source>
        <strain evidence="6 7">FR1330</strain>
    </source>
</reference>
<evidence type="ECO:0000313" key="7">
    <source>
        <dbReference type="Proteomes" id="UP000319980"/>
    </source>
</evidence>
<dbReference type="AlphaFoldDB" id="A0A5C5UB28"/>
<organism evidence="6 7">
    <name type="scientific">Luteimonas marina</name>
    <dbReference type="NCBI Taxonomy" id="488485"/>
    <lineage>
        <taxon>Bacteria</taxon>
        <taxon>Pseudomonadati</taxon>
        <taxon>Pseudomonadota</taxon>
        <taxon>Gammaproteobacteria</taxon>
        <taxon>Lysobacterales</taxon>
        <taxon>Lysobacteraceae</taxon>
        <taxon>Luteimonas</taxon>
    </lineage>
</organism>
<dbReference type="EMBL" id="VOHK01000001">
    <property type="protein sequence ID" value="TWT23117.1"/>
    <property type="molecule type" value="Genomic_DNA"/>
</dbReference>
<evidence type="ECO:0000256" key="2">
    <source>
        <dbReference type="ARBA" id="ARBA00023136"/>
    </source>
</evidence>
<sequence>MPARVPFHLRGVLMNRIVSAPAIVGAVFVSTLLLGACTSTPPATADAPQAPLPPRATIEKLSADGLFGFGKARIDESSGGEGLASLDALAARLADGRRIKAVHVIGHSDRIGSDKANLALSTRRAEAVRDYLLARGVQADLVTAVGRGSVEPVAECPGERGEALIACLAPNRRVEVRVSYGE</sequence>
<dbReference type="CDD" id="cd07185">
    <property type="entry name" value="OmpA_C-like"/>
    <property type="match status" value="1"/>
</dbReference>
<feature type="domain" description="OmpA-like" evidence="5">
    <location>
        <begin position="54"/>
        <end position="182"/>
    </location>
</feature>
<dbReference type="SUPFAM" id="SSF103088">
    <property type="entry name" value="OmpA-like"/>
    <property type="match status" value="1"/>
</dbReference>
<dbReference type="Proteomes" id="UP000319980">
    <property type="component" value="Unassembled WGS sequence"/>
</dbReference>
<accession>A0A5C5UB28</accession>
<evidence type="ECO:0000256" key="3">
    <source>
        <dbReference type="ARBA" id="ARBA00023237"/>
    </source>
</evidence>
<evidence type="ECO:0000256" key="1">
    <source>
        <dbReference type="ARBA" id="ARBA00004442"/>
    </source>
</evidence>
<gene>
    <name evidence="6" type="ORF">FQY83_00220</name>
</gene>
<dbReference type="PRINTS" id="PR01021">
    <property type="entry name" value="OMPADOMAIN"/>
</dbReference>
<dbReference type="Pfam" id="PF00691">
    <property type="entry name" value="OmpA"/>
    <property type="match status" value="1"/>
</dbReference>
<keyword evidence="7" id="KW-1185">Reference proteome</keyword>
<comment type="caution">
    <text evidence="6">The sequence shown here is derived from an EMBL/GenBank/DDBJ whole genome shotgun (WGS) entry which is preliminary data.</text>
</comment>
<dbReference type="PANTHER" id="PTHR30329:SF21">
    <property type="entry name" value="LIPOPROTEIN YIAD-RELATED"/>
    <property type="match status" value="1"/>
</dbReference>
<dbReference type="PANTHER" id="PTHR30329">
    <property type="entry name" value="STATOR ELEMENT OF FLAGELLAR MOTOR COMPLEX"/>
    <property type="match status" value="1"/>
</dbReference>
<dbReference type="InterPro" id="IPR036737">
    <property type="entry name" value="OmpA-like_sf"/>
</dbReference>
<proteinExistence type="predicted"/>
<evidence type="ECO:0000259" key="5">
    <source>
        <dbReference type="PROSITE" id="PS51123"/>
    </source>
</evidence>
<evidence type="ECO:0000313" key="6">
    <source>
        <dbReference type="EMBL" id="TWT23117.1"/>
    </source>
</evidence>
<dbReference type="InterPro" id="IPR006665">
    <property type="entry name" value="OmpA-like"/>
</dbReference>
<protein>
    <submittedName>
        <fullName evidence="6">OmpA family protein</fullName>
    </submittedName>
</protein>
<comment type="subcellular location">
    <subcellularLocation>
        <location evidence="1">Cell outer membrane</location>
    </subcellularLocation>
</comment>
<evidence type="ECO:0000256" key="4">
    <source>
        <dbReference type="PROSITE-ProRule" id="PRU00473"/>
    </source>
</evidence>
<dbReference type="PROSITE" id="PS51123">
    <property type="entry name" value="OMPA_2"/>
    <property type="match status" value="1"/>
</dbReference>
<keyword evidence="2 4" id="KW-0472">Membrane</keyword>
<dbReference type="GO" id="GO:0009279">
    <property type="term" value="C:cell outer membrane"/>
    <property type="evidence" value="ECO:0007669"/>
    <property type="project" value="UniProtKB-SubCell"/>
</dbReference>